<keyword evidence="3 5" id="KW-0378">Hydrolase</keyword>
<dbReference type="Pfam" id="PF17804">
    <property type="entry name" value="TSP_NTD"/>
    <property type="match status" value="1"/>
</dbReference>
<evidence type="ECO:0000256" key="6">
    <source>
        <dbReference type="SAM" id="MobiDB-lite"/>
    </source>
</evidence>
<dbReference type="PROSITE" id="PS50106">
    <property type="entry name" value="PDZ"/>
    <property type="match status" value="1"/>
</dbReference>
<dbReference type="Proteomes" id="UP000236745">
    <property type="component" value="Unassembled WGS sequence"/>
</dbReference>
<dbReference type="InterPro" id="IPR040573">
    <property type="entry name" value="TSP_N"/>
</dbReference>
<protein>
    <submittedName>
        <fullName evidence="9">Carboxyl-terminal processing protease</fullName>
    </submittedName>
</protein>
<dbReference type="CDD" id="cd06782">
    <property type="entry name" value="cpPDZ_CPP-like"/>
    <property type="match status" value="1"/>
</dbReference>
<name>A0A1H5Z5V1_9GAMM</name>
<evidence type="ECO:0000256" key="3">
    <source>
        <dbReference type="ARBA" id="ARBA00022801"/>
    </source>
</evidence>
<feature type="domain" description="PDZ" evidence="8">
    <location>
        <begin position="234"/>
        <end position="311"/>
    </location>
</feature>
<dbReference type="AlphaFoldDB" id="A0A1H5Z5V1"/>
<feature type="signal peptide" evidence="7">
    <location>
        <begin position="1"/>
        <end position="26"/>
    </location>
</feature>
<keyword evidence="2 5" id="KW-0645">Protease</keyword>
<organism evidence="9 10">
    <name type="scientific">Marinobacterium lutimaris</name>
    <dbReference type="NCBI Taxonomy" id="568106"/>
    <lineage>
        <taxon>Bacteria</taxon>
        <taxon>Pseudomonadati</taxon>
        <taxon>Pseudomonadota</taxon>
        <taxon>Gammaproteobacteria</taxon>
        <taxon>Oceanospirillales</taxon>
        <taxon>Oceanospirillaceae</taxon>
        <taxon>Marinobacterium</taxon>
    </lineage>
</organism>
<keyword evidence="4 5" id="KW-0720">Serine protease</keyword>
<dbReference type="SMART" id="SM00228">
    <property type="entry name" value="PDZ"/>
    <property type="match status" value="1"/>
</dbReference>
<gene>
    <name evidence="9" type="ORF">SAMN05444390_1012039</name>
</gene>
<dbReference type="PANTHER" id="PTHR32060">
    <property type="entry name" value="TAIL-SPECIFIC PROTEASE"/>
    <property type="match status" value="1"/>
</dbReference>
<dbReference type="CDD" id="cd07560">
    <property type="entry name" value="Peptidase_S41_CPP"/>
    <property type="match status" value="1"/>
</dbReference>
<dbReference type="NCBIfam" id="TIGR00225">
    <property type="entry name" value="prc"/>
    <property type="match status" value="1"/>
</dbReference>
<dbReference type="InterPro" id="IPR005151">
    <property type="entry name" value="Tail-specific_protease"/>
</dbReference>
<evidence type="ECO:0000256" key="1">
    <source>
        <dbReference type="ARBA" id="ARBA00009179"/>
    </source>
</evidence>
<feature type="chain" id="PRO_5009291286" evidence="7">
    <location>
        <begin position="27"/>
        <end position="699"/>
    </location>
</feature>
<dbReference type="SUPFAM" id="SSF50156">
    <property type="entry name" value="PDZ domain-like"/>
    <property type="match status" value="1"/>
</dbReference>
<proteinExistence type="inferred from homology"/>
<dbReference type="GO" id="GO:0004175">
    <property type="term" value="F:endopeptidase activity"/>
    <property type="evidence" value="ECO:0007669"/>
    <property type="project" value="TreeGrafter"/>
</dbReference>
<accession>A0A1H5Z5V1</accession>
<dbReference type="Pfam" id="PF11818">
    <property type="entry name" value="DUF3340"/>
    <property type="match status" value="1"/>
</dbReference>
<dbReference type="RefSeq" id="WP_104002891.1">
    <property type="nucleotide sequence ID" value="NZ_FNVQ01000001.1"/>
</dbReference>
<dbReference type="GO" id="GO:0030288">
    <property type="term" value="C:outer membrane-bounded periplasmic space"/>
    <property type="evidence" value="ECO:0007669"/>
    <property type="project" value="TreeGrafter"/>
</dbReference>
<feature type="region of interest" description="Disordered" evidence="6">
    <location>
        <begin position="612"/>
        <end position="658"/>
    </location>
</feature>
<evidence type="ECO:0000256" key="2">
    <source>
        <dbReference type="ARBA" id="ARBA00022670"/>
    </source>
</evidence>
<evidence type="ECO:0000313" key="9">
    <source>
        <dbReference type="EMBL" id="SEG31883.1"/>
    </source>
</evidence>
<dbReference type="OrthoDB" id="9812068at2"/>
<evidence type="ECO:0000256" key="5">
    <source>
        <dbReference type="RuleBase" id="RU004404"/>
    </source>
</evidence>
<dbReference type="GO" id="GO:0006508">
    <property type="term" value="P:proteolysis"/>
    <property type="evidence" value="ECO:0007669"/>
    <property type="project" value="UniProtKB-KW"/>
</dbReference>
<dbReference type="FunFam" id="3.90.226.10:FF:000090">
    <property type="entry name" value="Tail-specific protease"/>
    <property type="match status" value="1"/>
</dbReference>
<dbReference type="InterPro" id="IPR029045">
    <property type="entry name" value="ClpP/crotonase-like_dom_sf"/>
</dbReference>
<feature type="compositionally biased region" description="Basic and acidic residues" evidence="6">
    <location>
        <begin position="612"/>
        <end position="621"/>
    </location>
</feature>
<dbReference type="Pfam" id="PF00595">
    <property type="entry name" value="PDZ"/>
    <property type="match status" value="1"/>
</dbReference>
<keyword evidence="7" id="KW-0732">Signal</keyword>
<evidence type="ECO:0000256" key="4">
    <source>
        <dbReference type="ARBA" id="ARBA00022825"/>
    </source>
</evidence>
<reference evidence="9 10" key="1">
    <citation type="submission" date="2016-10" db="EMBL/GenBank/DDBJ databases">
        <authorList>
            <person name="de Groot N.N."/>
        </authorList>
    </citation>
    <scope>NUCLEOTIDE SEQUENCE [LARGE SCALE GENOMIC DNA]</scope>
    <source>
        <strain evidence="9 10">DSM 22012</strain>
    </source>
</reference>
<dbReference type="InterPro" id="IPR020992">
    <property type="entry name" value="Tail_Prtase_C"/>
</dbReference>
<dbReference type="SUPFAM" id="SSF52096">
    <property type="entry name" value="ClpP/crotonase"/>
    <property type="match status" value="1"/>
</dbReference>
<dbReference type="GO" id="GO:0008236">
    <property type="term" value="F:serine-type peptidase activity"/>
    <property type="evidence" value="ECO:0007669"/>
    <property type="project" value="UniProtKB-KW"/>
</dbReference>
<dbReference type="InterPro" id="IPR036034">
    <property type="entry name" value="PDZ_sf"/>
</dbReference>
<dbReference type="EMBL" id="FNVQ01000001">
    <property type="protein sequence ID" value="SEG31883.1"/>
    <property type="molecule type" value="Genomic_DNA"/>
</dbReference>
<dbReference type="InterPro" id="IPR004447">
    <property type="entry name" value="Peptidase_S41A"/>
</dbReference>
<sequence>MKKHFKALTLVPALVGALVISLPAQARLSPEPIHNQTLTEVVDTLQQGHYNKVAIDDALSSKLLDRYLERLDPGRSYFYAADIAEFEPLRNQLDDQLLAGDLSAAYNIFNRFEKRQLERLDYVIQRLENDSVDYDFSVDESIDLSREEAPWIESEANMDDLWRRRVKNALLSLKLADKTIEEAREVLLKRYRTQKQRAEQAKSEDVFQTYVNSLTAELDPHTQYFSPVTAESFKINMSLSLEGIGAVLSSEDEMTKIVKLVPAGPAEKSGQLKAADKIVGVAQGEDGEFEDIIGWRLDDVVQLIRGPKDTVVRLQVIPSDAVNQTTRKTVRLVRSKVKLEEQAAKSRVLEVEHGGETHRLGVITIPTFYIDFAALQSGDPNYKSTTRDVHKLIDELKQQQVEGLVIDLRNNGGGSLREANELVGLFISRGPTVQIRDPEDRIDILGDFDPDVAWNGPMTVLINRLSASASEIFAGAIQDYNRGLIVGSRSFGKGTVQVVEPIDHGQIKLTHSKFYRISGESTQDKGVVPDIALPTLYDEDEIGESALDSALPWDKVRPVRYGHFPSFDNMLPELEKRHQQRTAEDPDFNFMEEQIAHLKEKKASTRVTLNEEKLKQERDSTESWLLNAENRRRSAKGEPPVESLTALDEELPKDDDGMPINQEAEAILKEGAAITLDMIDLSERLATAQQTPPLLKRAE</sequence>
<dbReference type="InterPro" id="IPR001478">
    <property type="entry name" value="PDZ"/>
</dbReference>
<dbReference type="SMART" id="SM00245">
    <property type="entry name" value="TSPc"/>
    <property type="match status" value="1"/>
</dbReference>
<evidence type="ECO:0000313" key="10">
    <source>
        <dbReference type="Proteomes" id="UP000236745"/>
    </source>
</evidence>
<keyword evidence="10" id="KW-1185">Reference proteome</keyword>
<comment type="similarity">
    <text evidence="1 5">Belongs to the peptidase S41A family.</text>
</comment>
<evidence type="ECO:0000259" key="8">
    <source>
        <dbReference type="PROSITE" id="PS50106"/>
    </source>
</evidence>
<dbReference type="GO" id="GO:0007165">
    <property type="term" value="P:signal transduction"/>
    <property type="evidence" value="ECO:0007669"/>
    <property type="project" value="TreeGrafter"/>
</dbReference>
<dbReference type="PANTHER" id="PTHR32060:SF22">
    <property type="entry name" value="CARBOXYL-TERMINAL-PROCESSING PEPTIDASE 3, CHLOROPLASTIC"/>
    <property type="match status" value="1"/>
</dbReference>
<evidence type="ECO:0000256" key="7">
    <source>
        <dbReference type="SAM" id="SignalP"/>
    </source>
</evidence>
<dbReference type="Pfam" id="PF03572">
    <property type="entry name" value="Peptidase_S41"/>
    <property type="match status" value="1"/>
</dbReference>
<dbReference type="Gene3D" id="3.90.226.10">
    <property type="entry name" value="2-enoyl-CoA Hydratase, Chain A, domain 1"/>
    <property type="match status" value="1"/>
</dbReference>
<dbReference type="Gene3D" id="2.30.42.10">
    <property type="match status" value="1"/>
</dbReference>